<sequence length="223" mass="25510">MDFNNQRSNKDLGVKINDWIRVPKVLLIDEKGENLGEVDTIKAKEMARAVELDLVEVGATSNPPVCRIMDFSKYIYEQKKKLRKNKTGKAKDLKEFRFSAVIDVGDMNTRIRRAKEFLEKGHPVKITTIKKGRQPYEQMKGVFNEILTNFTEYCSIEPEPKSEFNSITITFKKDGKTKNKQNSNKESKAIQPEGEQESKDDVQTESSGTSQDKEVKKVQKKTG</sequence>
<dbReference type="InterPro" id="IPR019814">
    <property type="entry name" value="Translation_initiation_fac_3_N"/>
</dbReference>
<evidence type="ECO:0000259" key="8">
    <source>
        <dbReference type="Pfam" id="PF05198"/>
    </source>
</evidence>
<dbReference type="SUPFAM" id="SSF54364">
    <property type="entry name" value="Translation initiation factor IF3, N-terminal domain"/>
    <property type="match status" value="1"/>
</dbReference>
<accession>A0A847ETM4</accession>
<feature type="region of interest" description="Disordered" evidence="6">
    <location>
        <begin position="174"/>
        <end position="223"/>
    </location>
</feature>
<evidence type="ECO:0000256" key="2">
    <source>
        <dbReference type="ARBA" id="ARBA00022540"/>
    </source>
</evidence>
<evidence type="ECO:0000256" key="4">
    <source>
        <dbReference type="NCBIfam" id="TIGR00168"/>
    </source>
</evidence>
<proteinExistence type="inferred from homology"/>
<dbReference type="PROSITE" id="PS00938">
    <property type="entry name" value="IF3"/>
    <property type="match status" value="1"/>
</dbReference>
<dbReference type="Gene3D" id="3.10.20.80">
    <property type="entry name" value="Translation initiation factor 3 (IF-3), N-terminal domain"/>
    <property type="match status" value="1"/>
</dbReference>
<dbReference type="InterPro" id="IPR001288">
    <property type="entry name" value="Translation_initiation_fac_3"/>
</dbReference>
<comment type="subunit">
    <text evidence="5">Monomer.</text>
</comment>
<evidence type="ECO:0000256" key="1">
    <source>
        <dbReference type="ARBA" id="ARBA00005439"/>
    </source>
</evidence>
<dbReference type="InterPro" id="IPR036787">
    <property type="entry name" value="T_IF-3_N_sf"/>
</dbReference>
<comment type="subcellular location">
    <subcellularLocation>
        <location evidence="5">Cytoplasm</location>
    </subcellularLocation>
</comment>
<dbReference type="PANTHER" id="PTHR10938:SF0">
    <property type="entry name" value="TRANSLATION INITIATION FACTOR IF-3, MITOCHONDRIAL"/>
    <property type="match status" value="1"/>
</dbReference>
<gene>
    <name evidence="9" type="primary">infC</name>
    <name evidence="9" type="ORF">GX618_02665</name>
</gene>
<dbReference type="PANTHER" id="PTHR10938">
    <property type="entry name" value="TRANSLATION INITIATION FACTOR IF-3"/>
    <property type="match status" value="1"/>
</dbReference>
<dbReference type="AlphaFoldDB" id="A0A847ETM4"/>
<dbReference type="EMBL" id="JAAZAL010000099">
    <property type="protein sequence ID" value="NLE31151.1"/>
    <property type="molecule type" value="Genomic_DNA"/>
</dbReference>
<name>A0A847ETM4_9BACT</name>
<dbReference type="InterPro" id="IPR019815">
    <property type="entry name" value="Translation_initiation_fac_3_C"/>
</dbReference>
<dbReference type="Pfam" id="PF00707">
    <property type="entry name" value="IF3_C"/>
    <property type="match status" value="1"/>
</dbReference>
<feature type="domain" description="Translation initiation factor 3 C-terminal" evidence="7">
    <location>
        <begin position="92"/>
        <end position="172"/>
    </location>
</feature>
<dbReference type="InterPro" id="IPR036788">
    <property type="entry name" value="T_IF-3_C_sf"/>
</dbReference>
<keyword evidence="3 5" id="KW-0648">Protein biosynthesis</keyword>
<dbReference type="GO" id="GO:0005737">
    <property type="term" value="C:cytoplasm"/>
    <property type="evidence" value="ECO:0007669"/>
    <property type="project" value="UniProtKB-SubCell"/>
</dbReference>
<dbReference type="Proteomes" id="UP000554004">
    <property type="component" value="Unassembled WGS sequence"/>
</dbReference>
<dbReference type="InterPro" id="IPR019813">
    <property type="entry name" value="Translation_initiation_fac3_CS"/>
</dbReference>
<dbReference type="GO" id="GO:0003743">
    <property type="term" value="F:translation initiation factor activity"/>
    <property type="evidence" value="ECO:0007669"/>
    <property type="project" value="UniProtKB-UniRule"/>
</dbReference>
<evidence type="ECO:0000256" key="3">
    <source>
        <dbReference type="ARBA" id="ARBA00022917"/>
    </source>
</evidence>
<evidence type="ECO:0000256" key="5">
    <source>
        <dbReference type="RuleBase" id="RU000646"/>
    </source>
</evidence>
<evidence type="ECO:0000259" key="7">
    <source>
        <dbReference type="Pfam" id="PF00707"/>
    </source>
</evidence>
<evidence type="ECO:0000313" key="10">
    <source>
        <dbReference type="Proteomes" id="UP000554004"/>
    </source>
</evidence>
<comment type="similarity">
    <text evidence="1 5">Belongs to the IF-3 family.</text>
</comment>
<organism evidence="9 10">
    <name type="scientific">Candidatus Dojkabacteria bacterium</name>
    <dbReference type="NCBI Taxonomy" id="2099670"/>
    <lineage>
        <taxon>Bacteria</taxon>
        <taxon>Candidatus Dojkabacteria</taxon>
    </lineage>
</organism>
<keyword evidence="2 5" id="KW-0396">Initiation factor</keyword>
<comment type="function">
    <text evidence="5">IF-3 binds to the 30S ribosomal subunit and shifts the equilibrium between 70S ribosomes and their 50S and 30S subunits in favor of the free subunits, thus enhancing the availability of 30S subunits on which protein synthesis initiation begins.</text>
</comment>
<comment type="caution">
    <text evidence="9">The sequence shown here is derived from an EMBL/GenBank/DDBJ whole genome shotgun (WGS) entry which is preliminary data.</text>
</comment>
<evidence type="ECO:0000256" key="6">
    <source>
        <dbReference type="SAM" id="MobiDB-lite"/>
    </source>
</evidence>
<reference evidence="9 10" key="1">
    <citation type="journal article" date="2020" name="Biotechnol. Biofuels">
        <title>New insights from the biogas microbiome by comprehensive genome-resolved metagenomics of nearly 1600 species originating from multiple anaerobic digesters.</title>
        <authorList>
            <person name="Campanaro S."/>
            <person name="Treu L."/>
            <person name="Rodriguez-R L.M."/>
            <person name="Kovalovszki A."/>
            <person name="Ziels R.M."/>
            <person name="Maus I."/>
            <person name="Zhu X."/>
            <person name="Kougias P.G."/>
            <person name="Basile A."/>
            <person name="Luo G."/>
            <person name="Schluter A."/>
            <person name="Konstantinidis K.T."/>
            <person name="Angelidaki I."/>
        </authorList>
    </citation>
    <scope>NUCLEOTIDE SEQUENCE [LARGE SCALE GENOMIC DNA]</scope>
    <source>
        <strain evidence="9">AS06rmzACSIP_421</strain>
    </source>
</reference>
<dbReference type="SUPFAM" id="SSF55200">
    <property type="entry name" value="Translation initiation factor IF3, C-terminal domain"/>
    <property type="match status" value="1"/>
</dbReference>
<protein>
    <recommendedName>
        <fullName evidence="4 5">Translation initiation factor IF-3</fullName>
    </recommendedName>
</protein>
<dbReference type="GO" id="GO:0043022">
    <property type="term" value="F:ribosome binding"/>
    <property type="evidence" value="ECO:0007669"/>
    <property type="project" value="TreeGrafter"/>
</dbReference>
<dbReference type="NCBIfam" id="TIGR00168">
    <property type="entry name" value="infC"/>
    <property type="match status" value="1"/>
</dbReference>
<dbReference type="GO" id="GO:0032790">
    <property type="term" value="P:ribosome disassembly"/>
    <property type="evidence" value="ECO:0007669"/>
    <property type="project" value="TreeGrafter"/>
</dbReference>
<dbReference type="Gene3D" id="3.30.110.10">
    <property type="entry name" value="Translation initiation factor 3 (IF-3), C-terminal domain"/>
    <property type="match status" value="1"/>
</dbReference>
<feature type="domain" description="Translation initiation factor 3 N-terminal" evidence="8">
    <location>
        <begin position="16"/>
        <end position="84"/>
    </location>
</feature>
<feature type="compositionally biased region" description="Basic and acidic residues" evidence="6">
    <location>
        <begin position="174"/>
        <end position="188"/>
    </location>
</feature>
<evidence type="ECO:0000313" key="9">
    <source>
        <dbReference type="EMBL" id="NLE31151.1"/>
    </source>
</evidence>
<dbReference type="Pfam" id="PF05198">
    <property type="entry name" value="IF3_N"/>
    <property type="match status" value="1"/>
</dbReference>